<keyword evidence="2" id="KW-1133">Transmembrane helix</keyword>
<name>A0ABY6IDA0_STRPE</name>
<feature type="region of interest" description="Disordered" evidence="1">
    <location>
        <begin position="175"/>
        <end position="197"/>
    </location>
</feature>
<dbReference type="EMBL" id="CP107567">
    <property type="protein sequence ID" value="UYQ64170.1"/>
    <property type="molecule type" value="Genomic_DNA"/>
</dbReference>
<dbReference type="Proteomes" id="UP001163878">
    <property type="component" value="Chromosome"/>
</dbReference>
<sequence>MGGVAGMRGKQTIRGMFQSMAVIGVVVAGIYMLVPHDENKDPIKAVDYRVELVTAQRAAPYPVAAPEGLGKEWRATSVTFERENAHAWHLGFLDPDNEYVAVEQSTATSAEKYVREVTHDAAKTDRTRQVAGETWQYWEGPKYDALVLTADGATTVVTGTANQDRLAEMAAALTSEGPEGAGDGASATPSVKPSAGS</sequence>
<reference evidence="3" key="1">
    <citation type="submission" date="2022-10" db="EMBL/GenBank/DDBJ databases">
        <title>Cytochrome P450 Catalyzes Benzene Ring Formation in the Biosynthesis of Trialkyl-Substituted Aromatic Polyketides.</title>
        <authorList>
            <person name="Zhao E."/>
            <person name="Ge H."/>
        </authorList>
    </citation>
    <scope>NUCLEOTIDE SEQUENCE</scope>
    <source>
        <strain evidence="3">NA0869</strain>
    </source>
</reference>
<keyword evidence="2" id="KW-0472">Membrane</keyword>
<accession>A0ABY6IDA0</accession>
<proteinExistence type="predicted"/>
<dbReference type="InterPro" id="IPR025339">
    <property type="entry name" value="DUF4245"/>
</dbReference>
<protein>
    <submittedName>
        <fullName evidence="3">DUF4245 domain-containing protein</fullName>
    </submittedName>
</protein>
<feature type="compositionally biased region" description="Polar residues" evidence="1">
    <location>
        <begin position="187"/>
        <end position="197"/>
    </location>
</feature>
<evidence type="ECO:0000256" key="1">
    <source>
        <dbReference type="SAM" id="MobiDB-lite"/>
    </source>
</evidence>
<organism evidence="3 4">
    <name type="scientific">Streptomyces peucetius</name>
    <dbReference type="NCBI Taxonomy" id="1950"/>
    <lineage>
        <taxon>Bacteria</taxon>
        <taxon>Bacillati</taxon>
        <taxon>Actinomycetota</taxon>
        <taxon>Actinomycetes</taxon>
        <taxon>Kitasatosporales</taxon>
        <taxon>Streptomycetaceae</taxon>
        <taxon>Streptomyces</taxon>
    </lineage>
</organism>
<evidence type="ECO:0000313" key="4">
    <source>
        <dbReference type="Proteomes" id="UP001163878"/>
    </source>
</evidence>
<gene>
    <name evidence="3" type="ORF">OGH68_23680</name>
</gene>
<evidence type="ECO:0000313" key="3">
    <source>
        <dbReference type="EMBL" id="UYQ64170.1"/>
    </source>
</evidence>
<evidence type="ECO:0000256" key="2">
    <source>
        <dbReference type="SAM" id="Phobius"/>
    </source>
</evidence>
<keyword evidence="4" id="KW-1185">Reference proteome</keyword>
<feature type="transmembrane region" description="Helical" evidence="2">
    <location>
        <begin position="12"/>
        <end position="34"/>
    </location>
</feature>
<keyword evidence="2" id="KW-0812">Transmembrane</keyword>
<dbReference type="Pfam" id="PF14030">
    <property type="entry name" value="DUF4245"/>
    <property type="match status" value="1"/>
</dbReference>